<dbReference type="PANTHER" id="PTHR12902:SF1">
    <property type="entry name" value="WISKOTT-ALDRICH SYNDROME PROTEIN FAMILY MEMBER"/>
    <property type="match status" value="1"/>
</dbReference>
<dbReference type="GO" id="GO:0034237">
    <property type="term" value="F:protein kinase A regulatory subunit binding"/>
    <property type="evidence" value="ECO:0007669"/>
    <property type="project" value="TreeGrafter"/>
</dbReference>
<comment type="function">
    <text evidence="2">Involved in regulation of actin and microtubule organization. Part of a WAVE complex that activates the Arp2/3 complex.</text>
</comment>
<feature type="region of interest" description="Disordered" evidence="3">
    <location>
        <begin position="795"/>
        <end position="827"/>
    </location>
</feature>
<dbReference type="GO" id="GO:0030036">
    <property type="term" value="P:actin cytoskeleton organization"/>
    <property type="evidence" value="ECO:0007669"/>
    <property type="project" value="UniProtKB-UniRule"/>
</dbReference>
<feature type="compositionally biased region" description="Low complexity" evidence="3">
    <location>
        <begin position="398"/>
        <end position="411"/>
    </location>
</feature>
<feature type="compositionally biased region" description="Basic and acidic residues" evidence="3">
    <location>
        <begin position="797"/>
        <end position="824"/>
    </location>
</feature>
<evidence type="ECO:0000313" key="5">
    <source>
        <dbReference type="Proteomes" id="UP001408789"/>
    </source>
</evidence>
<feature type="region of interest" description="Disordered" evidence="3">
    <location>
        <begin position="182"/>
        <end position="205"/>
    </location>
</feature>
<dbReference type="Gene3D" id="6.10.280.150">
    <property type="match status" value="2"/>
</dbReference>
<dbReference type="Proteomes" id="UP001408789">
    <property type="component" value="Unassembled WGS sequence"/>
</dbReference>
<comment type="caution">
    <text evidence="4">The sequence shown here is derived from an EMBL/GenBank/DDBJ whole genome shotgun (WGS) entry which is preliminary data.</text>
</comment>
<feature type="region of interest" description="Disordered" evidence="3">
    <location>
        <begin position="852"/>
        <end position="877"/>
    </location>
</feature>
<feature type="compositionally biased region" description="Acidic residues" evidence="3">
    <location>
        <begin position="708"/>
        <end position="717"/>
    </location>
</feature>
<comment type="subcellular location">
    <subcellularLocation>
        <location evidence="2">Cytoplasm</location>
        <location evidence="2">Cytoskeleton</location>
    </subcellularLocation>
</comment>
<dbReference type="Gene3D" id="1.20.5.340">
    <property type="match status" value="1"/>
</dbReference>
<reference evidence="4 5" key="1">
    <citation type="submission" date="2024-04" db="EMBL/GenBank/DDBJ databases">
        <title>The reference genome of an endangered Asteraceae, Deinandra increscens subsp. villosa, native to the Central Coast of California.</title>
        <authorList>
            <person name="Guilliams M."/>
            <person name="Hasenstab-Lehman K."/>
            <person name="Meyer R."/>
            <person name="Mcevoy S."/>
        </authorList>
    </citation>
    <scope>NUCLEOTIDE SEQUENCE [LARGE SCALE GENOMIC DNA]</scope>
    <source>
        <tissue evidence="4">Leaf</tissue>
    </source>
</reference>
<feature type="compositionally biased region" description="Polar residues" evidence="3">
    <location>
        <begin position="372"/>
        <end position="385"/>
    </location>
</feature>
<evidence type="ECO:0000256" key="2">
    <source>
        <dbReference type="RuleBase" id="RU367034"/>
    </source>
</evidence>
<feature type="region of interest" description="Disordered" evidence="3">
    <location>
        <begin position="541"/>
        <end position="563"/>
    </location>
</feature>
<dbReference type="GO" id="GO:2000601">
    <property type="term" value="P:positive regulation of Arp2/3 complex-mediated actin nucleation"/>
    <property type="evidence" value="ECO:0007669"/>
    <property type="project" value="TreeGrafter"/>
</dbReference>
<feature type="compositionally biased region" description="Basic residues" evidence="3">
    <location>
        <begin position="185"/>
        <end position="196"/>
    </location>
</feature>
<keyword evidence="5" id="KW-1185">Reference proteome</keyword>
<evidence type="ECO:0000256" key="3">
    <source>
        <dbReference type="SAM" id="MobiDB-lite"/>
    </source>
</evidence>
<dbReference type="GO" id="GO:0003779">
    <property type="term" value="F:actin binding"/>
    <property type="evidence" value="ECO:0007669"/>
    <property type="project" value="UniProtKB-UniRule"/>
</dbReference>
<evidence type="ECO:0000256" key="1">
    <source>
        <dbReference type="ARBA" id="ARBA00006993"/>
    </source>
</evidence>
<feature type="region of interest" description="Disordered" evidence="3">
    <location>
        <begin position="705"/>
        <end position="738"/>
    </location>
</feature>
<accession>A0AAP0H5Z9</accession>
<keyword evidence="2" id="KW-0206">Cytoskeleton</keyword>
<proteinExistence type="inferred from homology"/>
<dbReference type="GO" id="GO:0005856">
    <property type="term" value="C:cytoskeleton"/>
    <property type="evidence" value="ECO:0007669"/>
    <property type="project" value="UniProtKB-SubCell"/>
</dbReference>
<name>A0AAP0H5Z9_9ASTR</name>
<dbReference type="EMBL" id="JBCNJP010000009">
    <property type="protein sequence ID" value="KAK9072987.1"/>
    <property type="molecule type" value="Genomic_DNA"/>
</dbReference>
<keyword evidence="2" id="KW-0009">Actin-binding</keyword>
<gene>
    <name evidence="4" type="ORF">SSX86_007309</name>
</gene>
<organism evidence="4 5">
    <name type="scientific">Deinandra increscens subsp. villosa</name>
    <dbReference type="NCBI Taxonomy" id="3103831"/>
    <lineage>
        <taxon>Eukaryota</taxon>
        <taxon>Viridiplantae</taxon>
        <taxon>Streptophyta</taxon>
        <taxon>Embryophyta</taxon>
        <taxon>Tracheophyta</taxon>
        <taxon>Spermatophyta</taxon>
        <taxon>Magnoliopsida</taxon>
        <taxon>eudicotyledons</taxon>
        <taxon>Gunneridae</taxon>
        <taxon>Pentapetalae</taxon>
        <taxon>asterids</taxon>
        <taxon>campanulids</taxon>
        <taxon>Asterales</taxon>
        <taxon>Asteraceae</taxon>
        <taxon>Asteroideae</taxon>
        <taxon>Heliantheae alliance</taxon>
        <taxon>Madieae</taxon>
        <taxon>Madiinae</taxon>
        <taxon>Deinandra</taxon>
    </lineage>
</organism>
<feature type="region of interest" description="Disordered" evidence="3">
    <location>
        <begin position="372"/>
        <end position="411"/>
    </location>
</feature>
<feature type="region of interest" description="Disordered" evidence="3">
    <location>
        <begin position="1128"/>
        <end position="1166"/>
    </location>
</feature>
<feature type="compositionally biased region" description="Low complexity" evidence="3">
    <location>
        <begin position="718"/>
        <end position="730"/>
    </location>
</feature>
<protein>
    <recommendedName>
        <fullName evidence="2">Protein SCAR</fullName>
    </recommendedName>
    <alternativeName>
        <fullName evidence="2">Protein WAVE</fullName>
    </alternativeName>
</protein>
<feature type="compositionally biased region" description="Basic and acidic residues" evidence="3">
    <location>
        <begin position="554"/>
        <end position="563"/>
    </location>
</feature>
<sequence length="1358" mass="151013">MPFSRYQIRNEFSLADPELYKSADKDDPEALLEGVAMAGLVGVLRQLGDLAEFAAEIFHGLHEEVMVTAARGHGLLTRVQQVESDLPVVERAFLSQTGHSAFFSSTGISWHPNLQTDQNLITKGDLPRFVMDSYEECRGPPRLFLLDKFDVAGAGACLKRYTDPSFFKVEVPSYEMMNAEAQRDKKIRKTKKKGSRLKNGDTPEVFQPSHVKLHQLLLEERVQNSASEPVRRGKIKKREIKSPFDTETGKGYMEKLLNSPPEDKLVHEVKTVNSSLHLPTNGSEEPELETLVVKMVNSPLDDIEEKHISVVEENKEDGIEDVYQSDDVASEPDNYMDALATMESEVEMDVEFRAVNSDPVIKQEFFSDSNLEKLQQSQFSDPQSASDDENRPIKNNITTFSYSDSDSTTTSPINMSPHHINPSHAFAIKEIPYRPRVLPTEVTDNCIEVNDNADLLVDQETIFEESNFKESNLSEKSSNNFVDVNIPTNQGDIEIDPEDIIASVIDEDNISNSTLVNSHVEEQSFGPSLDQPDICEDDAIESKSDPAEATVSHSNEDETKLKDKETISVVSESQNENVALSDPDDGKIWDDNQILLVDEKELNERKPESFSSETEDAFRVSVPDVFGNNEIKDLSTTETPGENRQVINDSGIVHNSDELVKKESIEESSIYLELDSIPSAYCDRSDIQYHDSNGNENNIDKSSSVLIESDEEKESSEESVLSPELSSIPSASNDHSNNQILDNICYRNENEVDNPEKESLESGEMKESSVESIIYLESDTIPSACDDHHPNIQFLDGIHKNGDENDVSNPEKESIESGGKKEPSEASVIAPGSDFLPSTYNDYPNIQFLDSIHKNGKENDGDNLDKESVESCEKREPVISLESGSVASASYDHPDIQFLHNSWDENDIELIESVEKKGSSDASVNFLESDSIPESNEHSHEQDETAFVAQKTGQNGLQDASLDVDESNTQFLDYGPDLAELAEAQESKVSSVDRDGQIDKLEAAPFMPNLPVSTEEKAAQLETLVSHNHVNEDLVKPLVLDLLLPKSAPINLEEMPPLPPLPPLQWRIGKLQNPSVIPIPGGSQNGIISHFPPPFPQIEAHPSLNQNEISRNEKSELDYEVKFAEEMAPQLSINRDESQDDSISEPQIEAHPSLNHNKISRNEKSEHDYVVKKVKFAEEKASQLPINRDESQNGSISEPEIIRLSGSSSLPEKAPQLPINRGESQNVSISEPEIIRLSGSSSLPAGDNELPNGIRPMKIQRPRTPLIDAVAAHDKNKLRKVAERATPLFPKEEEKDTFLEQIRAKSFNLKPAVPSRPIIQGPTTNLRVAAILEKANAIRQAFAGSDDDEDDDDSWSDS</sequence>
<dbReference type="InterPro" id="IPR028288">
    <property type="entry name" value="SCAR/WAVE_fam"/>
</dbReference>
<dbReference type="GO" id="GO:0071933">
    <property type="term" value="F:Arp2/3 complex binding"/>
    <property type="evidence" value="ECO:0007669"/>
    <property type="project" value="TreeGrafter"/>
</dbReference>
<comment type="similarity">
    <text evidence="1 2">Belongs to the SCAR/WAVE family.</text>
</comment>
<evidence type="ECO:0000313" key="4">
    <source>
        <dbReference type="EMBL" id="KAK9072987.1"/>
    </source>
</evidence>
<keyword evidence="2" id="KW-0963">Cytoplasm</keyword>
<dbReference type="PANTHER" id="PTHR12902">
    <property type="entry name" value="WASP-1"/>
    <property type="match status" value="1"/>
</dbReference>